<dbReference type="PATRIC" id="fig|1214242.5.peg.5030"/>
<sequence length="114" mass="12321">MGDLMLQRRTVRRAAALSSALVAAGVALMPLSAQPAFASTPATHVSTAAVAPTQNHYREGFRQGFRDGFSDARSDCDRDGYGSNYSSGHDSSWARGYVEGYNQGYSSAYHRYCS</sequence>
<keyword evidence="1" id="KW-0732">Signal</keyword>
<dbReference type="InterPro" id="IPR006311">
    <property type="entry name" value="TAT_signal"/>
</dbReference>
<name>S5UWV3_STRC3</name>
<dbReference type="KEGG" id="sci:B446_24535"/>
<evidence type="ECO:0000313" key="2">
    <source>
        <dbReference type="EMBL" id="AGS71718.1"/>
    </source>
</evidence>
<organism evidence="2 3">
    <name type="scientific">Streptomyces collinus (strain DSM 40733 / Tue 365)</name>
    <dbReference type="NCBI Taxonomy" id="1214242"/>
    <lineage>
        <taxon>Bacteria</taxon>
        <taxon>Bacillati</taxon>
        <taxon>Actinomycetota</taxon>
        <taxon>Actinomycetes</taxon>
        <taxon>Kitasatosporales</taxon>
        <taxon>Streptomycetaceae</taxon>
        <taxon>Streptomyces</taxon>
    </lineage>
</organism>
<evidence type="ECO:0000313" key="3">
    <source>
        <dbReference type="Proteomes" id="UP000015423"/>
    </source>
</evidence>
<dbReference type="EMBL" id="CP006259">
    <property type="protein sequence ID" value="AGS71718.1"/>
    <property type="molecule type" value="Genomic_DNA"/>
</dbReference>
<feature type="chain" id="PRO_5004533206" evidence="1">
    <location>
        <begin position="39"/>
        <end position="114"/>
    </location>
</feature>
<dbReference type="HOGENOM" id="CLU_2119664_0_0_11"/>
<accession>S5UWV3</accession>
<reference evidence="2 3" key="2">
    <citation type="journal article" date="2013" name="J. Biotechnol.">
        <title>Complete genome sequence of the kirromycin producer Streptomyces collinus Tu 365 consisting of a linear chromosome and two linear plasmids.</title>
        <authorList>
            <person name="Ruckert C."/>
            <person name="Szczepanowski R."/>
            <person name="Albersmeier A."/>
            <person name="Goesmann A."/>
            <person name="Iftime D."/>
            <person name="Musiol E.M."/>
            <person name="Blin K."/>
            <person name="Wohlleben W."/>
            <person name="Puhler A."/>
            <person name="Kalinowski J."/>
            <person name="Weber T."/>
        </authorList>
    </citation>
    <scope>NUCLEOTIDE SEQUENCE [LARGE SCALE GENOMIC DNA]</scope>
    <source>
        <strain evidence="3">DSM 40733 / Tue 365</strain>
    </source>
</reference>
<dbReference type="Proteomes" id="UP000015423">
    <property type="component" value="Chromosome"/>
</dbReference>
<evidence type="ECO:0000256" key="1">
    <source>
        <dbReference type="SAM" id="SignalP"/>
    </source>
</evidence>
<dbReference type="AlphaFoldDB" id="S5UWV3"/>
<proteinExistence type="predicted"/>
<gene>
    <name evidence="2" type="ORF">B446_24535</name>
</gene>
<dbReference type="PROSITE" id="PS51318">
    <property type="entry name" value="TAT"/>
    <property type="match status" value="1"/>
</dbReference>
<feature type="signal peptide" evidence="1">
    <location>
        <begin position="1"/>
        <end position="38"/>
    </location>
</feature>
<dbReference type="eggNOG" id="ENOG5031R8J">
    <property type="taxonomic scope" value="Bacteria"/>
</dbReference>
<reference evidence="3" key="1">
    <citation type="submission" date="2012-10" db="EMBL/GenBank/DDBJ databases">
        <title>The complete genome sequence of Streptomyces collinus Tu 365.</title>
        <authorList>
            <person name="Ruckert C."/>
            <person name="Szczepanowski R."/>
            <person name="Goesmann A."/>
            <person name="Pross E.K."/>
            <person name="Musiol E.M."/>
            <person name="Blin K."/>
            <person name="Wohlleben W."/>
            <person name="Puhler A."/>
            <person name="Weber T."/>
            <person name="Kalinowski J."/>
        </authorList>
    </citation>
    <scope>NUCLEOTIDE SEQUENCE [LARGE SCALE GENOMIC DNA]</scope>
    <source>
        <strain evidence="3">DSM 40733 / Tue 365</strain>
    </source>
</reference>
<protein>
    <submittedName>
        <fullName evidence="2">Uncharacterized protein</fullName>
    </submittedName>
</protein>
<keyword evidence="3" id="KW-1185">Reference proteome</keyword>